<accession>A0A1M2W1B7</accession>
<keyword evidence="3" id="KW-1185">Reference proteome</keyword>
<evidence type="ECO:0000313" key="2">
    <source>
        <dbReference type="EMBL" id="OJT13583.1"/>
    </source>
</evidence>
<evidence type="ECO:0000313" key="3">
    <source>
        <dbReference type="Proteomes" id="UP000184267"/>
    </source>
</evidence>
<protein>
    <submittedName>
        <fullName evidence="2">Uncharacterized protein</fullName>
    </submittedName>
</protein>
<feature type="region of interest" description="Disordered" evidence="1">
    <location>
        <begin position="1"/>
        <end position="25"/>
    </location>
</feature>
<organism evidence="2 3">
    <name type="scientific">Trametes pubescens</name>
    <name type="common">White-rot fungus</name>
    <dbReference type="NCBI Taxonomy" id="154538"/>
    <lineage>
        <taxon>Eukaryota</taxon>
        <taxon>Fungi</taxon>
        <taxon>Dikarya</taxon>
        <taxon>Basidiomycota</taxon>
        <taxon>Agaricomycotina</taxon>
        <taxon>Agaricomycetes</taxon>
        <taxon>Polyporales</taxon>
        <taxon>Polyporaceae</taxon>
        <taxon>Trametes</taxon>
    </lineage>
</organism>
<reference evidence="2 3" key="1">
    <citation type="submission" date="2016-10" db="EMBL/GenBank/DDBJ databases">
        <title>Genome sequence of the basidiomycete white-rot fungus Trametes pubescens.</title>
        <authorList>
            <person name="Makela M.R."/>
            <person name="Granchi Z."/>
            <person name="Peng M."/>
            <person name="De Vries R.P."/>
            <person name="Grigoriev I."/>
            <person name="Riley R."/>
            <person name="Hilden K."/>
        </authorList>
    </citation>
    <scope>NUCLEOTIDE SEQUENCE [LARGE SCALE GENOMIC DNA]</scope>
    <source>
        <strain evidence="2 3">FBCC735</strain>
    </source>
</reference>
<gene>
    <name evidence="2" type="ORF">TRAPUB_9864</name>
</gene>
<dbReference type="AlphaFoldDB" id="A0A1M2W1B7"/>
<dbReference type="EMBL" id="MNAD01000384">
    <property type="protein sequence ID" value="OJT13583.1"/>
    <property type="molecule type" value="Genomic_DNA"/>
</dbReference>
<dbReference type="Proteomes" id="UP000184267">
    <property type="component" value="Unassembled WGS sequence"/>
</dbReference>
<sequence length="85" mass="8610">MNLRDTDGKVTGTDTGTTGGAGALESWHVERGTAGAGTLVFTSNFVELLGGPLDRSDREPGNDSGLGMLSQDKVFVGGGEAKVAV</sequence>
<comment type="caution">
    <text evidence="2">The sequence shown here is derived from an EMBL/GenBank/DDBJ whole genome shotgun (WGS) entry which is preliminary data.</text>
</comment>
<name>A0A1M2W1B7_TRAPU</name>
<proteinExistence type="predicted"/>
<evidence type="ECO:0000256" key="1">
    <source>
        <dbReference type="SAM" id="MobiDB-lite"/>
    </source>
</evidence>